<comment type="similarity">
    <text evidence="2">Belongs to the prominin family.</text>
</comment>
<dbReference type="GO" id="GO:0015485">
    <property type="term" value="F:cholesterol binding"/>
    <property type="evidence" value="ECO:0007669"/>
    <property type="project" value="TreeGrafter"/>
</dbReference>
<feature type="transmembrane region" description="Helical" evidence="7">
    <location>
        <begin position="126"/>
        <end position="155"/>
    </location>
</feature>
<evidence type="ECO:0000313" key="9">
    <source>
        <dbReference type="Ensembl" id="ENSSLDP00000006810.1"/>
    </source>
</evidence>
<dbReference type="AlphaFoldDB" id="A0A3B4WSA4"/>
<dbReference type="GO" id="GO:0005929">
    <property type="term" value="C:cilium"/>
    <property type="evidence" value="ECO:0007669"/>
    <property type="project" value="TreeGrafter"/>
</dbReference>
<feature type="transmembrane region" description="Helical" evidence="7">
    <location>
        <begin position="176"/>
        <end position="198"/>
    </location>
</feature>
<evidence type="ECO:0000256" key="1">
    <source>
        <dbReference type="ARBA" id="ARBA00004475"/>
    </source>
</evidence>
<keyword evidence="3 7" id="KW-0812">Transmembrane</keyword>
<keyword evidence="4 7" id="KW-1133">Transmembrane helix</keyword>
<name>A0A3B4WSA4_SERLL</name>
<feature type="chain" id="PRO_5017244547" evidence="8">
    <location>
        <begin position="19"/>
        <end position="899"/>
    </location>
</feature>
<keyword evidence="8" id="KW-0732">Signal</keyword>
<feature type="transmembrane region" description="Helical" evidence="7">
    <location>
        <begin position="451"/>
        <end position="480"/>
    </location>
</feature>
<dbReference type="STRING" id="1841481.ENSSLDP00000006810"/>
<accession>A0A3B4WSA4</accession>
<reference evidence="9" key="1">
    <citation type="submission" date="2025-08" db="UniProtKB">
        <authorList>
            <consortium name="Ensembl"/>
        </authorList>
    </citation>
    <scope>IDENTIFICATION</scope>
</reference>
<dbReference type="InterPro" id="IPR008795">
    <property type="entry name" value="Prominin"/>
</dbReference>
<feature type="transmembrane region" description="Helical" evidence="7">
    <location>
        <begin position="501"/>
        <end position="526"/>
    </location>
</feature>
<evidence type="ECO:0000313" key="10">
    <source>
        <dbReference type="Proteomes" id="UP000261360"/>
    </source>
</evidence>
<sequence>MLWTRWLVLLLCWGATSGEQQADERDGAQAEVRAESRRQRSPPPVEPLDFGFVPAAVYGTHAYYEPGAVGILFHMVHAFLYVVQPNSFPKDLIVKVIQQNMGGIKIEEWRKPENIVLLLQWIYYEAGFLICGTIGIVFVVLTPIIGTCFCVCRCCENCGGEMHQRQRKNADCQRGFYTASLIATSIFIILGVLIAYAANHNISTQIKSTRRFINTNMRDLKTFANNTPAQIEYLTAQYTTAKNKVLSDLDNIGPLLGGRIHSQLEKEVVPSLDTALRMAGAMRETKEALENVNSSLEVLQEGTGKLQASLSGERASLSNTLSDPACTNGAVSHTCNTIRSTLSQLGINADFSRLPDVSPALANVNTVLKTDLSNIVQKGYSSFNDTPKLVKEQTKNIVSGVKGMLDKIGTEISSFSKMFPVESSLANFTIFLNQGQKNIESFYPQVDQMDFYRWIGCVAVLCMVVLVLAFNILGLLCGTCGYDKQATPTTRGCLSNTGGNLLMAGVGFSFIFAWVLMGIVTTLFVVGGNVEKLMCEPLANRQLFKIIDTPFLVHPAKKNFLPGMLFQNPNIDLTLGSMYRDCYENNGLYHALQLETMFNINSFLNRTVYNKDLAKVFESVQVDLQDISLLEQDGRDSLINFANSGVGQIDYETYLAEVNKGVTLVDLLSFSTDLEAQADQLPRGALENALKGHASSIRQIHRDQVVPLEQAMKYVRARSTLSQSIKQLQRTSSELPVKVTNILSAIDAAEYLITHNASHVVKQETKGYIQSLVGYFKQYTDWVKSSLTAEVAQCKPISNIVDSMEIVACSFIVDSVNTFWFGLGGCCVFLIPSIIFSIKLAKYYRRMDTEDVFEDLGNTGNHGEQVCDIHGNLSVVSSPYYDTLTRFPRASAPPSYSDW</sequence>
<dbReference type="Pfam" id="PF05478">
    <property type="entry name" value="Prominin"/>
    <property type="match status" value="1"/>
</dbReference>
<evidence type="ECO:0000256" key="6">
    <source>
        <dbReference type="ARBA" id="ARBA00023180"/>
    </source>
</evidence>
<evidence type="ECO:0000256" key="3">
    <source>
        <dbReference type="ARBA" id="ARBA00022692"/>
    </source>
</evidence>
<reference evidence="9" key="2">
    <citation type="submission" date="2025-09" db="UniProtKB">
        <authorList>
            <consortium name="Ensembl"/>
        </authorList>
    </citation>
    <scope>IDENTIFICATION</scope>
</reference>
<dbReference type="PANTHER" id="PTHR22730:SF8">
    <property type="entry name" value="PROMININ-1 ISOFORM X1"/>
    <property type="match status" value="1"/>
</dbReference>
<proteinExistence type="inferred from homology"/>
<keyword evidence="6" id="KW-0325">Glycoprotein</keyword>
<organism evidence="9 10">
    <name type="scientific">Seriola lalandi dorsalis</name>
    <dbReference type="NCBI Taxonomy" id="1841481"/>
    <lineage>
        <taxon>Eukaryota</taxon>
        <taxon>Metazoa</taxon>
        <taxon>Chordata</taxon>
        <taxon>Craniata</taxon>
        <taxon>Vertebrata</taxon>
        <taxon>Euteleostomi</taxon>
        <taxon>Actinopterygii</taxon>
        <taxon>Neopterygii</taxon>
        <taxon>Teleostei</taxon>
        <taxon>Neoteleostei</taxon>
        <taxon>Acanthomorphata</taxon>
        <taxon>Carangaria</taxon>
        <taxon>Carangiformes</taxon>
        <taxon>Carangidae</taxon>
        <taxon>Seriola</taxon>
    </lineage>
</organism>
<dbReference type="GO" id="GO:0031528">
    <property type="term" value="C:microvillus membrane"/>
    <property type="evidence" value="ECO:0007669"/>
    <property type="project" value="UniProtKB-SubCell"/>
</dbReference>
<dbReference type="PANTHER" id="PTHR22730">
    <property type="entry name" value="PROMININ PROM PROTEIN"/>
    <property type="match status" value="1"/>
</dbReference>
<evidence type="ECO:0000256" key="4">
    <source>
        <dbReference type="ARBA" id="ARBA00022989"/>
    </source>
</evidence>
<keyword evidence="10" id="KW-1185">Reference proteome</keyword>
<evidence type="ECO:0000256" key="7">
    <source>
        <dbReference type="SAM" id="Phobius"/>
    </source>
</evidence>
<evidence type="ECO:0000256" key="2">
    <source>
        <dbReference type="ARBA" id="ARBA00006058"/>
    </source>
</evidence>
<dbReference type="Ensembl" id="ENSSLDT00000007033.1">
    <property type="protein sequence ID" value="ENSSLDP00000006810.1"/>
    <property type="gene ID" value="ENSSLDG00000005362.1"/>
</dbReference>
<protein>
    <submittedName>
        <fullName evidence="9">Prominin 1 b</fullName>
    </submittedName>
</protein>
<dbReference type="GO" id="GO:0016324">
    <property type="term" value="C:apical plasma membrane"/>
    <property type="evidence" value="ECO:0007669"/>
    <property type="project" value="TreeGrafter"/>
</dbReference>
<dbReference type="Proteomes" id="UP000261360">
    <property type="component" value="Unplaced"/>
</dbReference>
<comment type="subcellular location">
    <subcellularLocation>
        <location evidence="1">Cell projection</location>
        <location evidence="1">Microvillus membrane</location>
        <topology evidence="1">Multi-pass membrane protein</topology>
    </subcellularLocation>
</comment>
<feature type="signal peptide" evidence="8">
    <location>
        <begin position="1"/>
        <end position="18"/>
    </location>
</feature>
<dbReference type="GeneTree" id="ENSGT00530000063586"/>
<feature type="transmembrane region" description="Helical" evidence="7">
    <location>
        <begin position="819"/>
        <end position="838"/>
    </location>
</feature>
<keyword evidence="5 7" id="KW-0472">Membrane</keyword>
<evidence type="ECO:0000256" key="8">
    <source>
        <dbReference type="SAM" id="SignalP"/>
    </source>
</evidence>
<evidence type="ECO:0000256" key="5">
    <source>
        <dbReference type="ARBA" id="ARBA00023136"/>
    </source>
</evidence>
<dbReference type="GO" id="GO:0071914">
    <property type="term" value="C:prominosome"/>
    <property type="evidence" value="ECO:0007669"/>
    <property type="project" value="TreeGrafter"/>
</dbReference>
<dbReference type="GO" id="GO:0009986">
    <property type="term" value="C:cell surface"/>
    <property type="evidence" value="ECO:0007669"/>
    <property type="project" value="TreeGrafter"/>
</dbReference>